<dbReference type="AlphaFoldDB" id="A0A8S0VM66"/>
<gene>
    <name evidence="1" type="ORF">OLEA9_A089704</name>
</gene>
<proteinExistence type="predicted"/>
<dbReference type="EMBL" id="CACTIH010009523">
    <property type="protein sequence ID" value="CAA3032082.1"/>
    <property type="molecule type" value="Genomic_DNA"/>
</dbReference>
<keyword evidence="2" id="KW-1185">Reference proteome</keyword>
<comment type="caution">
    <text evidence="1">The sequence shown here is derived from an EMBL/GenBank/DDBJ whole genome shotgun (WGS) entry which is preliminary data.</text>
</comment>
<dbReference type="Gramene" id="OE9A089704T1">
    <property type="protein sequence ID" value="OE9A089704C1"/>
    <property type="gene ID" value="OE9A089704"/>
</dbReference>
<feature type="non-terminal residue" evidence="1">
    <location>
        <position position="1"/>
    </location>
</feature>
<dbReference type="Proteomes" id="UP000594638">
    <property type="component" value="Unassembled WGS sequence"/>
</dbReference>
<name>A0A8S0VM66_OLEEU</name>
<evidence type="ECO:0000313" key="1">
    <source>
        <dbReference type="EMBL" id="CAA3032082.1"/>
    </source>
</evidence>
<accession>A0A8S0VM66</accession>
<reference evidence="1 2" key="1">
    <citation type="submission" date="2019-12" db="EMBL/GenBank/DDBJ databases">
        <authorList>
            <person name="Alioto T."/>
            <person name="Alioto T."/>
            <person name="Gomez Garrido J."/>
        </authorList>
    </citation>
    <scope>NUCLEOTIDE SEQUENCE [LARGE SCALE GENOMIC DNA]</scope>
</reference>
<evidence type="ECO:0000313" key="2">
    <source>
        <dbReference type="Proteomes" id="UP000594638"/>
    </source>
</evidence>
<protein>
    <submittedName>
        <fullName evidence="1">Uncharacterized protein</fullName>
    </submittedName>
</protein>
<sequence>PKPPLPPPHPNATAAKNQIVAHSNEVLTPRRSQSSLHQHSAAPPTVVCLYHNLTTTLLKIEATNSDEVAHITSSLHQHTYAAS</sequence>
<organism evidence="1 2">
    <name type="scientific">Olea europaea subsp. europaea</name>
    <dbReference type="NCBI Taxonomy" id="158383"/>
    <lineage>
        <taxon>Eukaryota</taxon>
        <taxon>Viridiplantae</taxon>
        <taxon>Streptophyta</taxon>
        <taxon>Embryophyta</taxon>
        <taxon>Tracheophyta</taxon>
        <taxon>Spermatophyta</taxon>
        <taxon>Magnoliopsida</taxon>
        <taxon>eudicotyledons</taxon>
        <taxon>Gunneridae</taxon>
        <taxon>Pentapetalae</taxon>
        <taxon>asterids</taxon>
        <taxon>lamiids</taxon>
        <taxon>Lamiales</taxon>
        <taxon>Oleaceae</taxon>
        <taxon>Oleeae</taxon>
        <taxon>Olea</taxon>
    </lineage>
</organism>